<keyword evidence="3 5" id="KW-0274">FAD</keyword>
<dbReference type="InterPro" id="IPR002081">
    <property type="entry name" value="Cryptochrome/DNA_photolyase_1"/>
</dbReference>
<dbReference type="Pfam" id="PF03441">
    <property type="entry name" value="FAD_binding_7"/>
    <property type="match status" value="1"/>
</dbReference>
<evidence type="ECO:0000256" key="4">
    <source>
        <dbReference type="ARBA" id="ARBA00022991"/>
    </source>
</evidence>
<dbReference type="InterPro" id="IPR036155">
    <property type="entry name" value="Crypto/Photolyase_N_sf"/>
</dbReference>
<dbReference type="Gene3D" id="3.40.50.620">
    <property type="entry name" value="HUPs"/>
    <property type="match status" value="1"/>
</dbReference>
<dbReference type="PROSITE" id="PS51645">
    <property type="entry name" value="PHR_CRY_ALPHA_BETA"/>
    <property type="match status" value="1"/>
</dbReference>
<dbReference type="GO" id="GO:0003904">
    <property type="term" value="F:deoxyribodipyrimidine photo-lyase activity"/>
    <property type="evidence" value="ECO:0007669"/>
    <property type="project" value="UniProtKB-EC"/>
</dbReference>
<feature type="domain" description="Photolyase/cryptochrome alpha/beta" evidence="6">
    <location>
        <begin position="10"/>
        <end position="139"/>
    </location>
</feature>
<evidence type="ECO:0000313" key="8">
    <source>
        <dbReference type="Proteomes" id="UP000704762"/>
    </source>
</evidence>
<dbReference type="Pfam" id="PF00875">
    <property type="entry name" value="DNA_photolyase"/>
    <property type="match status" value="1"/>
</dbReference>
<dbReference type="InterPro" id="IPR006050">
    <property type="entry name" value="DNA_photolyase_N"/>
</dbReference>
<evidence type="ECO:0000313" key="7">
    <source>
        <dbReference type="EMBL" id="MBM7798777.1"/>
    </source>
</evidence>
<dbReference type="SUPFAM" id="SSF48173">
    <property type="entry name" value="Cryptochrome/photolyase FAD-binding domain"/>
    <property type="match status" value="1"/>
</dbReference>
<evidence type="ECO:0000256" key="1">
    <source>
        <dbReference type="ARBA" id="ARBA00001974"/>
    </source>
</evidence>
<sequence length="456" mass="51702">MNATQEPASGPALVWFRDDLRLSDQPALLAAVDSGRPVCCVFVLDESSEGIRPLGGASRWWLHQSLRSLADDLERAGSGLVLRRGPAADVIAELVGETGATAIHWNRRYGEAERAVDERIKERCRGEGLEAHSHNASLLFEPWEVSTKSGSPYSVFTPFWRACREQRPPSEPLPAVRRIDGWDQRVPSEDLDSWRLQPTTPDWAGGLRETWEPGERGAARRLRDMVDGLPGYAEGRDRPDQSATSRLSPHLRWGEIGPRQVWHTMMAADDSEAASGFLRELCWREFAYHVLFHHPRLSTENLQRKFDAFPWPPLDEDALRAWQQGRTGYPLVDAGMRELWHSGYMHNRVRMVTASFLTKNLLIDWRIGEAWFWDTLVDADPANNAFNWQWVAGSGADASPYFRVFNPETQRSKFDPDDRYVASWVPDLGTDDYPAPLVDLKESREAALAAYQQVRG</sequence>
<evidence type="ECO:0000256" key="3">
    <source>
        <dbReference type="ARBA" id="ARBA00022827"/>
    </source>
</evidence>
<dbReference type="PANTHER" id="PTHR11455">
    <property type="entry name" value="CRYPTOCHROME"/>
    <property type="match status" value="1"/>
</dbReference>
<dbReference type="InterPro" id="IPR036134">
    <property type="entry name" value="Crypto/Photolyase_FAD-like_sf"/>
</dbReference>
<evidence type="ECO:0000256" key="5">
    <source>
        <dbReference type="RuleBase" id="RU004182"/>
    </source>
</evidence>
<dbReference type="EMBL" id="JAFBCF010000001">
    <property type="protein sequence ID" value="MBM7798777.1"/>
    <property type="molecule type" value="Genomic_DNA"/>
</dbReference>
<dbReference type="InterPro" id="IPR005101">
    <property type="entry name" value="Cryptochr/Photolyase_FAD-bd"/>
</dbReference>
<comment type="caution">
    <text evidence="7">The sequence shown here is derived from an EMBL/GenBank/DDBJ whole genome shotgun (WGS) entry which is preliminary data.</text>
</comment>
<dbReference type="InterPro" id="IPR018394">
    <property type="entry name" value="DNA_photolyase_1_CS_C"/>
</dbReference>
<comment type="similarity">
    <text evidence="5">Belongs to the DNA photolyase family.</text>
</comment>
<gene>
    <name evidence="7" type="ORF">JOE57_001698</name>
</gene>
<keyword evidence="4 5" id="KW-0157">Chromophore</keyword>
<protein>
    <submittedName>
        <fullName evidence="7">Deoxyribodipyrimidine photo-lyase</fullName>
        <ecNumber evidence="7">4.1.99.3</ecNumber>
    </submittedName>
</protein>
<name>A0ABS2RJN3_9ACTN</name>
<dbReference type="Gene3D" id="1.10.579.10">
    <property type="entry name" value="DNA Cyclobutane Dipyrimidine Photolyase, subunit A, domain 3"/>
    <property type="match status" value="1"/>
</dbReference>
<keyword evidence="8" id="KW-1185">Reference proteome</keyword>
<keyword evidence="2 5" id="KW-0285">Flavoprotein</keyword>
<evidence type="ECO:0000259" key="6">
    <source>
        <dbReference type="PROSITE" id="PS51645"/>
    </source>
</evidence>
<organism evidence="7 8">
    <name type="scientific">Microlunatus panaciterrae</name>
    <dbReference type="NCBI Taxonomy" id="400768"/>
    <lineage>
        <taxon>Bacteria</taxon>
        <taxon>Bacillati</taxon>
        <taxon>Actinomycetota</taxon>
        <taxon>Actinomycetes</taxon>
        <taxon>Propionibacteriales</taxon>
        <taxon>Propionibacteriaceae</taxon>
        <taxon>Microlunatus</taxon>
    </lineage>
</organism>
<dbReference type="PROSITE" id="PS00691">
    <property type="entry name" value="DNA_PHOTOLYASES_1_2"/>
    <property type="match status" value="1"/>
</dbReference>
<dbReference type="PROSITE" id="PS00394">
    <property type="entry name" value="DNA_PHOTOLYASES_1_1"/>
    <property type="match status" value="1"/>
</dbReference>
<dbReference type="SUPFAM" id="SSF52425">
    <property type="entry name" value="Cryptochrome/photolyase, N-terminal domain"/>
    <property type="match status" value="1"/>
</dbReference>
<keyword evidence="7" id="KW-0456">Lyase</keyword>
<dbReference type="PANTHER" id="PTHR11455:SF9">
    <property type="entry name" value="CRYPTOCHROME CIRCADIAN CLOCK 5 ISOFORM X1"/>
    <property type="match status" value="1"/>
</dbReference>
<evidence type="ECO:0000256" key="2">
    <source>
        <dbReference type="ARBA" id="ARBA00022630"/>
    </source>
</evidence>
<reference evidence="7 8" key="1">
    <citation type="submission" date="2021-01" db="EMBL/GenBank/DDBJ databases">
        <title>Sequencing the genomes of 1000 actinobacteria strains.</title>
        <authorList>
            <person name="Klenk H.-P."/>
        </authorList>
    </citation>
    <scope>NUCLEOTIDE SEQUENCE [LARGE SCALE GENOMIC DNA]</scope>
    <source>
        <strain evidence="7 8">DSM 18662</strain>
    </source>
</reference>
<dbReference type="EC" id="4.1.99.3" evidence="7"/>
<dbReference type="RefSeq" id="WP_204917282.1">
    <property type="nucleotide sequence ID" value="NZ_BAAAQP010000002.1"/>
</dbReference>
<dbReference type="Gene3D" id="1.25.40.80">
    <property type="match status" value="1"/>
</dbReference>
<dbReference type="PRINTS" id="PR00147">
    <property type="entry name" value="DNAPHOTLYASE"/>
</dbReference>
<comment type="cofactor">
    <cofactor evidence="1">
        <name>FAD</name>
        <dbReference type="ChEBI" id="CHEBI:57692"/>
    </cofactor>
</comment>
<dbReference type="InterPro" id="IPR014729">
    <property type="entry name" value="Rossmann-like_a/b/a_fold"/>
</dbReference>
<dbReference type="Proteomes" id="UP000704762">
    <property type="component" value="Unassembled WGS sequence"/>
</dbReference>
<proteinExistence type="inferred from homology"/>
<accession>A0ABS2RJN3</accession>